<feature type="non-terminal residue" evidence="1">
    <location>
        <position position="1"/>
    </location>
</feature>
<gene>
    <name evidence="1" type="ORF">E3U43_011823</name>
</gene>
<reference evidence="1" key="1">
    <citation type="submission" date="2018-11" db="EMBL/GenBank/DDBJ databases">
        <title>The sequence and de novo assembly of Larimichthys crocea genome using PacBio and Hi-C technologies.</title>
        <authorList>
            <person name="Xu P."/>
            <person name="Chen B."/>
            <person name="Zhou Z."/>
            <person name="Ke Q."/>
            <person name="Wu Y."/>
            <person name="Bai H."/>
            <person name="Pu F."/>
        </authorList>
    </citation>
    <scope>NUCLEOTIDE SEQUENCE</scope>
    <source>
        <tissue evidence="1">Muscle</tissue>
    </source>
</reference>
<feature type="non-terminal residue" evidence="1">
    <location>
        <position position="84"/>
    </location>
</feature>
<proteinExistence type="predicted"/>
<name>A0ACD3QKW0_LARCR</name>
<evidence type="ECO:0000313" key="1">
    <source>
        <dbReference type="EMBL" id="TMS07730.1"/>
    </source>
</evidence>
<dbReference type="EMBL" id="CM011691">
    <property type="protein sequence ID" value="TMS07730.1"/>
    <property type="molecule type" value="Genomic_DNA"/>
</dbReference>
<organism evidence="1 2">
    <name type="scientific">Larimichthys crocea</name>
    <name type="common">Large yellow croaker</name>
    <name type="synonym">Pseudosciaena crocea</name>
    <dbReference type="NCBI Taxonomy" id="215358"/>
    <lineage>
        <taxon>Eukaryota</taxon>
        <taxon>Metazoa</taxon>
        <taxon>Chordata</taxon>
        <taxon>Craniata</taxon>
        <taxon>Vertebrata</taxon>
        <taxon>Euteleostomi</taxon>
        <taxon>Actinopterygii</taxon>
        <taxon>Neopterygii</taxon>
        <taxon>Teleostei</taxon>
        <taxon>Neoteleostei</taxon>
        <taxon>Acanthomorphata</taxon>
        <taxon>Eupercaria</taxon>
        <taxon>Sciaenidae</taxon>
        <taxon>Larimichthys</taxon>
    </lineage>
</organism>
<protein>
    <submittedName>
        <fullName evidence="1">Uncharacterized protein</fullName>
    </submittedName>
</protein>
<sequence>HWWETFKTELRPVLQTLATPCSEGDVPCSQLPHLNIPFPLLESSLSGYIEQESVLQYITHRTQVRGETQRICARMKIADIKTSQ</sequence>
<accession>A0ACD3QKW0</accession>
<dbReference type="Proteomes" id="UP000793456">
    <property type="component" value="Chromosome XVIII"/>
</dbReference>
<evidence type="ECO:0000313" key="2">
    <source>
        <dbReference type="Proteomes" id="UP000793456"/>
    </source>
</evidence>
<keyword evidence="2" id="KW-1185">Reference proteome</keyword>
<comment type="caution">
    <text evidence="1">The sequence shown here is derived from an EMBL/GenBank/DDBJ whole genome shotgun (WGS) entry which is preliminary data.</text>
</comment>